<evidence type="ECO:0000256" key="3">
    <source>
        <dbReference type="ARBA" id="ARBA00022548"/>
    </source>
</evidence>
<dbReference type="Pfam" id="PF09423">
    <property type="entry name" value="PhoD"/>
    <property type="match status" value="1"/>
</dbReference>
<evidence type="ECO:0000256" key="4">
    <source>
        <dbReference type="ARBA" id="ARBA00022630"/>
    </source>
</evidence>
<dbReference type="InterPro" id="IPR052542">
    <property type="entry name" value="Cholesterol_Oxidase"/>
</dbReference>
<evidence type="ECO:0000256" key="5">
    <source>
        <dbReference type="ARBA" id="ARBA00022827"/>
    </source>
</evidence>
<dbReference type="EC" id="1.1.3.6" evidence="13"/>
<proteinExistence type="inferred from homology"/>
<keyword evidence="5 16" id="KW-0274">FAD</keyword>
<evidence type="ECO:0000313" key="20">
    <source>
        <dbReference type="Proteomes" id="UP001268089"/>
    </source>
</evidence>
<dbReference type="Pfam" id="PF05199">
    <property type="entry name" value="GMC_oxred_C"/>
    <property type="match status" value="1"/>
</dbReference>
<accession>A0ABU1ZIR0</accession>
<evidence type="ECO:0000256" key="13">
    <source>
        <dbReference type="ARBA" id="ARBA00049723"/>
    </source>
</evidence>
<dbReference type="Pfam" id="PF00732">
    <property type="entry name" value="GMC_oxred_N"/>
    <property type="match status" value="1"/>
</dbReference>
<dbReference type="RefSeq" id="WP_310339522.1">
    <property type="nucleotide sequence ID" value="NZ_JAVDXO010000001.1"/>
</dbReference>
<comment type="similarity">
    <text evidence="2 16">Belongs to the GMC oxidoreductase family.</text>
</comment>
<keyword evidence="9" id="KW-0753">Steroid metabolism</keyword>
<evidence type="ECO:0000256" key="2">
    <source>
        <dbReference type="ARBA" id="ARBA00010790"/>
    </source>
</evidence>
<evidence type="ECO:0000256" key="17">
    <source>
        <dbReference type="SAM" id="MobiDB-lite"/>
    </source>
</evidence>
<keyword evidence="10" id="KW-0413">Isomerase</keyword>
<dbReference type="PANTHER" id="PTHR47470:SF1">
    <property type="entry name" value="FAD-DEPENDENT OXIDOREDUCTASE 2 FAD BINDING DOMAIN-CONTAINING PROTEIN"/>
    <property type="match status" value="1"/>
</dbReference>
<dbReference type="PROSITE" id="PS51379">
    <property type="entry name" value="4FE4S_FER_2"/>
    <property type="match status" value="1"/>
</dbReference>
<dbReference type="InterPro" id="IPR000172">
    <property type="entry name" value="GMC_OxRdtase_N"/>
</dbReference>
<evidence type="ECO:0000256" key="1">
    <source>
        <dbReference type="ARBA" id="ARBA00001974"/>
    </source>
</evidence>
<keyword evidence="4 16" id="KW-0285">Flavoprotein</keyword>
<comment type="pathway">
    <text evidence="12">Steroid metabolism; cholesterol degradation.</text>
</comment>
<evidence type="ECO:0000256" key="10">
    <source>
        <dbReference type="ARBA" id="ARBA00023235"/>
    </source>
</evidence>
<keyword evidence="7" id="KW-0443">Lipid metabolism</keyword>
<dbReference type="InterPro" id="IPR018946">
    <property type="entry name" value="PhoD-like_MPP"/>
</dbReference>
<reference evidence="19 20" key="1">
    <citation type="submission" date="2023-07" db="EMBL/GenBank/DDBJ databases">
        <title>Sorghum-associated microbial communities from plants grown in Nebraska, USA.</title>
        <authorList>
            <person name="Schachtman D."/>
        </authorList>
    </citation>
    <scope>NUCLEOTIDE SEQUENCE [LARGE SCALE GENOMIC DNA]</scope>
    <source>
        <strain evidence="19 20">BE308</strain>
    </source>
</reference>
<sequence>MHWLSHGVEQLIASCADEGYAPDVLVVGSGYGGSVAALRFAERGQSVAVLERGNEYVAGEFPTDFGQFGGFVRAEVGGDLDRQKGPAAIGYEDALFDFRLGTRATALVGNGLGGGSLINAAVALRPDARVFQQAAWPAALRDAPLDADYALAAQVLEVQLPDAQKASPACVPQQTLKYQRLQDIGRAAAKRFANARLSVTTEDVPLVIEFRKDTPLDLGPRDACMGCGDCCSGCNHDAKLSLNKTYLPRAAKLGARMFTGVSVLHVLHSPDVAHPGRDWVVHCIRTTERAAWEASFDAPGGALNDRYEFVVRTGTVVLSAGTFGSSEILLRSEIQGLAVAKTWLGRGISANGDDLSAAYDLKDTANAVGQGSGPTQAEKVGPTISGVIRFHDHLDHTQSTVTEDGGIPGMLSPIVGQALATLGILPQLARFGLRGKAGQDPLAVRADATARSLVMLGMGHDSSAGRAELATAHARVQWSWGKDAQDPAPLLHRSRASSVEGAGAEFLPNPATGVLPDKIASVLSGPKTDTSWITVHPLGGCRMAGSAAEGVVNHLGQVFLPDGRVHTGLLVMDGSVIPTSLGVNPLLTITALAERACRVLLAPPVAELKQHVLPTHPPRQQTVHAVPDAPHGAVMAEVLRGTLVPTADAPLPAWLQPQGGAESVPAALFLEMDVQDWTQLWQEPTHTLQAVPGTPTAKRLTASRVVVDRPGGPPLVLQVTGGQVQMFVEAQEWLGARVSRAIRAGLTYAIARWIPDAAHPKDPKLERPGPGWWTTLHDGAMMLWNASAARVFDYRLELRDPSDGQLRYRLMGTKFIQPALGWGELWQWCVRTLRHGGWPAPQRRSVWDQLTQLDVRLLQASDGVELASGRLCMDIPEMVRRIAPQMKPGPDTVNALAAFISYPLMVLRYVVSCRMLDFRLPDYKPDLPAKDPLAGPDDGHFELSADLYPPIRLAGGQVVLPQAPVCLTVPLRASTQLPPDGAPPKDSTDWIRIGLVRYAQPQVESSVTVQGLRRFKSIVLLNGFAQNTLPFVAEELGERALAAMLYAQGWDVWLMEYRVSPFLRASTRLSSMDDIGACDLPAAVNHVLKTLQEERKDEPLLPGQVSVFSHCVGSASTAMSLLGGHLTHLGGLPKVAAVLFSQFQPYVIGSVTAQMRLQVASLMVNALGLEFVEFSAGTAQADGLHALMDRVFASFAYDEHERCPGEHDLRVPHPDSTSCKRMAGFLSRLFRHDQLIESQPGRPGTHEKLDLYFGRTNLGVFLHGAKCVEYEHLVDADGQNIYVTDENVRRYLGMPVMLLHGADNVLFDKESLEETKRQFSRAFGAERLATQLDRFLVVPDHAHFDCTIGKRAPEVIFSEVVDFFNNAQAAELPAPATQNRLRARLPRTGPLAGWVRREGDQTLVRVWMEVDNSQADTAVAAMTLLSVGRQRVVQAWDLHSSPLEGLVGVSAGAVPDQSIVYAVADITVPANWAGPITVAMVSLHSIAADAPAGADDAVAHHWPESWGDPVTVDEVVQNGGRSPVPTADGPAPAPRTSDMPRAEPRPSLLLGAGAQVCIKPRPLDLTVHDAVLLLRPLAHLVSEQRAIALKAQPGTLSRQRRSLRWMGECVLRLRGSTLVPGATLRFVASTCRHPGITELEAARSDHTLQALAAQQRAEPAAFMWMLGDQIYADARAGLASSASPIEMLLPRYREAFGSLGFRQLARSLPLYMVMDDHEIGDNWSCDEPKLSTARAVLSHNALSAFAAFQRSHGPEPLGPQGHDGVLTHEVAAFLSLNTRIHRDRALGPAGQRRILEEGQWQLLEDWLLAEQARGTHPKFIATGSVLAPGLVQASGRPSPRDSDNWQLVEPERRRVLDFIAQQQISNVVFLSGDYHCSATATIAFSHSPVRAYALVTPPLHAPLRFANVSPADVIPHEVVPLSGGQADIHAQAWNGDGWLACEVQRQAAGGYRLTARFTTLRMDAKAPDHVSEVWDMA</sequence>
<evidence type="ECO:0000256" key="14">
    <source>
        <dbReference type="ARBA" id="ARBA00049744"/>
    </source>
</evidence>
<dbReference type="PANTHER" id="PTHR47470">
    <property type="entry name" value="CHOLESTEROL OXIDASE"/>
    <property type="match status" value="1"/>
</dbReference>
<gene>
    <name evidence="19" type="ORF">J2X15_000696</name>
</gene>
<dbReference type="InterPro" id="IPR007867">
    <property type="entry name" value="GMC_OxRtase_C"/>
</dbReference>
<evidence type="ECO:0000259" key="18">
    <source>
        <dbReference type="PROSITE" id="PS51379"/>
    </source>
</evidence>
<keyword evidence="6" id="KW-0560">Oxidoreductase</keyword>
<dbReference type="PROSITE" id="PS00623">
    <property type="entry name" value="GMC_OXRED_1"/>
    <property type="match status" value="1"/>
</dbReference>
<protein>
    <recommendedName>
        <fullName evidence="14">Cholesterol oxidase</fullName>
        <ecNumber evidence="13">1.1.3.6</ecNumber>
        <ecNumber evidence="11">5.3.3.1</ecNumber>
    </recommendedName>
    <alternativeName>
        <fullName evidence="15">Cholesterol isomerase</fullName>
    </alternativeName>
</protein>
<feature type="region of interest" description="Disordered" evidence="17">
    <location>
        <begin position="1516"/>
        <end position="1545"/>
    </location>
</feature>
<dbReference type="SUPFAM" id="SSF53474">
    <property type="entry name" value="alpha/beta-Hydrolases"/>
    <property type="match status" value="1"/>
</dbReference>
<dbReference type="SUPFAM" id="SSF56300">
    <property type="entry name" value="Metallo-dependent phosphatases"/>
    <property type="match status" value="1"/>
</dbReference>
<dbReference type="InterPro" id="IPR029052">
    <property type="entry name" value="Metallo-depent_PP-like"/>
</dbReference>
<dbReference type="InterPro" id="IPR017896">
    <property type="entry name" value="4Fe4S_Fe-S-bd"/>
</dbReference>
<evidence type="ECO:0000256" key="11">
    <source>
        <dbReference type="ARBA" id="ARBA00038856"/>
    </source>
</evidence>
<keyword evidence="8" id="KW-1207">Sterol metabolism</keyword>
<evidence type="ECO:0000256" key="15">
    <source>
        <dbReference type="ARBA" id="ARBA00049778"/>
    </source>
</evidence>
<dbReference type="Gene3D" id="3.50.50.60">
    <property type="entry name" value="FAD/NAD(P)-binding domain"/>
    <property type="match status" value="3"/>
</dbReference>
<evidence type="ECO:0000256" key="12">
    <source>
        <dbReference type="ARBA" id="ARBA00049645"/>
    </source>
</evidence>
<dbReference type="InterPro" id="IPR038607">
    <property type="entry name" value="PhoD-like_sf"/>
</dbReference>
<evidence type="ECO:0000256" key="16">
    <source>
        <dbReference type="RuleBase" id="RU003968"/>
    </source>
</evidence>
<evidence type="ECO:0000313" key="19">
    <source>
        <dbReference type="EMBL" id="MDR7305430.1"/>
    </source>
</evidence>
<feature type="domain" description="4Fe-4S ferredoxin-type" evidence="18">
    <location>
        <begin position="214"/>
        <end position="245"/>
    </location>
</feature>
<dbReference type="Gene3D" id="3.40.50.1820">
    <property type="entry name" value="alpha/beta hydrolase"/>
    <property type="match status" value="1"/>
</dbReference>
<dbReference type="EMBL" id="JAVDXO010000001">
    <property type="protein sequence ID" value="MDR7305430.1"/>
    <property type="molecule type" value="Genomic_DNA"/>
</dbReference>
<comment type="caution">
    <text evidence="19">The sequence shown here is derived from an EMBL/GenBank/DDBJ whole genome shotgun (WGS) entry which is preliminary data.</text>
</comment>
<organism evidence="19 20">
    <name type="scientific">Rhodoferax saidenbachensis</name>
    <dbReference type="NCBI Taxonomy" id="1484693"/>
    <lineage>
        <taxon>Bacteria</taxon>
        <taxon>Pseudomonadati</taxon>
        <taxon>Pseudomonadota</taxon>
        <taxon>Betaproteobacteria</taxon>
        <taxon>Burkholderiales</taxon>
        <taxon>Comamonadaceae</taxon>
        <taxon>Rhodoferax</taxon>
    </lineage>
</organism>
<dbReference type="SUPFAM" id="SSF51905">
    <property type="entry name" value="FAD/NAD(P)-binding domain"/>
    <property type="match status" value="1"/>
</dbReference>
<name>A0ABU1ZIR0_9BURK</name>
<comment type="cofactor">
    <cofactor evidence="1">
        <name>FAD</name>
        <dbReference type="ChEBI" id="CHEBI:57692"/>
    </cofactor>
</comment>
<evidence type="ECO:0000256" key="7">
    <source>
        <dbReference type="ARBA" id="ARBA00023098"/>
    </source>
</evidence>
<dbReference type="InterPro" id="IPR029058">
    <property type="entry name" value="AB_hydrolase_fold"/>
</dbReference>
<evidence type="ECO:0000256" key="8">
    <source>
        <dbReference type="ARBA" id="ARBA00023166"/>
    </source>
</evidence>
<dbReference type="InterPro" id="IPR036188">
    <property type="entry name" value="FAD/NAD-bd_sf"/>
</dbReference>
<dbReference type="Proteomes" id="UP001268089">
    <property type="component" value="Unassembled WGS sequence"/>
</dbReference>
<keyword evidence="3" id="KW-0153">Cholesterol metabolism</keyword>
<dbReference type="EC" id="5.3.3.1" evidence="11"/>
<keyword evidence="20" id="KW-1185">Reference proteome</keyword>
<evidence type="ECO:0000256" key="6">
    <source>
        <dbReference type="ARBA" id="ARBA00023002"/>
    </source>
</evidence>
<dbReference type="Gene3D" id="3.60.21.70">
    <property type="entry name" value="PhoD-like phosphatase"/>
    <property type="match status" value="1"/>
</dbReference>
<evidence type="ECO:0000256" key="9">
    <source>
        <dbReference type="ARBA" id="ARBA00023221"/>
    </source>
</evidence>